<dbReference type="PANTHER" id="PTHR11506">
    <property type="entry name" value="LYSOSOME-ASSOCIATED MEMBRANE GLYCOPROTEIN"/>
    <property type="match status" value="1"/>
</dbReference>
<comment type="function">
    <text evidence="16">Plays a role in short-term synaptic plasticity in a subset of GABAergic neurons in the brain.</text>
</comment>
<feature type="compositionally biased region" description="Pro residues" evidence="21">
    <location>
        <begin position="73"/>
        <end position="82"/>
    </location>
</feature>
<dbReference type="PANTHER" id="PTHR11506:SF35">
    <property type="entry name" value="LYSOSOME-ASSOCIATED MEMBRANE GLYCOPROTEIN 5"/>
    <property type="match status" value="1"/>
</dbReference>
<evidence type="ECO:0000256" key="21">
    <source>
        <dbReference type="SAM" id="MobiDB-lite"/>
    </source>
</evidence>
<dbReference type="Pfam" id="PF01299">
    <property type="entry name" value="Lamp2-like_luminal"/>
    <property type="match status" value="1"/>
</dbReference>
<evidence type="ECO:0000256" key="17">
    <source>
        <dbReference type="ARBA" id="ARBA00060492"/>
    </source>
</evidence>
<evidence type="ECO:0000256" key="18">
    <source>
        <dbReference type="ARBA" id="ARBA00074379"/>
    </source>
</evidence>
<dbReference type="Pfam" id="PF21222">
    <property type="entry name" value="Lamp2_2nd"/>
    <property type="match status" value="1"/>
</dbReference>
<comment type="caution">
    <text evidence="20">Lacks conserved residue(s) required for the propagation of feature annotation.</text>
</comment>
<keyword evidence="8" id="KW-0967">Endosome</keyword>
<evidence type="ECO:0000256" key="2">
    <source>
        <dbReference type="ARBA" id="ARBA00004158"/>
    </source>
</evidence>
<evidence type="ECO:0000256" key="11">
    <source>
        <dbReference type="ARBA" id="ARBA00023136"/>
    </source>
</evidence>
<organism evidence="26">
    <name type="scientific">Amblyomma aureolatum</name>
    <dbReference type="NCBI Taxonomy" id="187763"/>
    <lineage>
        <taxon>Eukaryota</taxon>
        <taxon>Metazoa</taxon>
        <taxon>Ecdysozoa</taxon>
        <taxon>Arthropoda</taxon>
        <taxon>Chelicerata</taxon>
        <taxon>Arachnida</taxon>
        <taxon>Acari</taxon>
        <taxon>Parasitiformes</taxon>
        <taxon>Ixodida</taxon>
        <taxon>Ixodoidea</taxon>
        <taxon>Ixodidae</taxon>
        <taxon>Amblyomminae</taxon>
        <taxon>Amblyomma</taxon>
    </lineage>
</organism>
<keyword evidence="13" id="KW-0966">Cell projection</keyword>
<evidence type="ECO:0000256" key="20">
    <source>
        <dbReference type="PROSITE-ProRule" id="PRU00740"/>
    </source>
</evidence>
<dbReference type="GO" id="GO:0072594">
    <property type="term" value="P:establishment of protein localization to organelle"/>
    <property type="evidence" value="ECO:0007669"/>
    <property type="project" value="TreeGrafter"/>
</dbReference>
<dbReference type="InterPro" id="IPR048528">
    <property type="entry name" value="Lamp2-like_luminal"/>
</dbReference>
<keyword evidence="12" id="KW-0325">Glycoprotein</keyword>
<evidence type="ECO:0000256" key="3">
    <source>
        <dbReference type="ARBA" id="ARBA00004172"/>
    </source>
</evidence>
<evidence type="ECO:0000256" key="7">
    <source>
        <dbReference type="ARBA" id="ARBA00022729"/>
    </source>
</evidence>
<feature type="compositionally biased region" description="Low complexity" evidence="21">
    <location>
        <begin position="52"/>
        <end position="72"/>
    </location>
</feature>
<evidence type="ECO:0000256" key="22">
    <source>
        <dbReference type="SAM" id="Phobius"/>
    </source>
</evidence>
<keyword evidence="10" id="KW-0770">Synapse</keyword>
<proteinExistence type="evidence at transcript level"/>
<dbReference type="GO" id="GO:0031902">
    <property type="term" value="C:late endosome membrane"/>
    <property type="evidence" value="ECO:0007669"/>
    <property type="project" value="TreeGrafter"/>
</dbReference>
<dbReference type="GO" id="GO:0005765">
    <property type="term" value="C:lysosomal membrane"/>
    <property type="evidence" value="ECO:0007669"/>
    <property type="project" value="TreeGrafter"/>
</dbReference>
<dbReference type="Gene3D" id="2.40.160.110">
    <property type="match status" value="1"/>
</dbReference>
<keyword evidence="11 20" id="KW-0472">Membrane</keyword>
<evidence type="ECO:0000259" key="25">
    <source>
        <dbReference type="Pfam" id="PF21222"/>
    </source>
</evidence>
<evidence type="ECO:0000259" key="24">
    <source>
        <dbReference type="Pfam" id="PF01299"/>
    </source>
</evidence>
<keyword evidence="9 22" id="KW-1133">Transmembrane helix</keyword>
<keyword evidence="14" id="KW-0968">Cytoplasmic vesicle</keyword>
<reference evidence="26" key="1">
    <citation type="journal article" date="2017" name="Front. Cell. Infect. Microbiol.">
        <title>The Distinct Transcriptional Response of the Midgut of Amblyomma sculptum and Amblyomma aureolatum Ticks to Rickettsia rickettsii Correlates to Their Differences in Susceptibility to Infection.</title>
        <authorList>
            <person name="Martins L.A."/>
            <person name="Galletti M.F.B.M."/>
            <person name="Ribeiro J.M."/>
            <person name="Fujita A."/>
            <person name="Costa F.B."/>
            <person name="Labruna M.B."/>
            <person name="Daffre S."/>
            <person name="Fogaca A.C."/>
        </authorList>
    </citation>
    <scope>NUCLEOTIDE SEQUENCE</scope>
</reference>
<evidence type="ECO:0000256" key="5">
    <source>
        <dbReference type="ARBA" id="ARBA00009644"/>
    </source>
</evidence>
<feature type="signal peptide" evidence="23">
    <location>
        <begin position="1"/>
        <end position="18"/>
    </location>
</feature>
<keyword evidence="7 23" id="KW-0732">Signal</keyword>
<evidence type="ECO:0000256" key="14">
    <source>
        <dbReference type="ARBA" id="ARBA00023329"/>
    </source>
</evidence>
<sequence length="302" mass="32343">MKWSAAFAFAACLAFVSAQGVTQAEPQKPSPHTESTTSQPTTHEPPPTSAKTTEMPSTTHEPPTTTPHSKTTMPPPPPPTPAPKKEASVNSYNVTEPGTNHTCILVKAALQFRINYLTKDNQMKEALLPLDNETVVDHVLSSCSSPGGEQTLALQFGRNDSLKLSFAKNGTVYLHDVTVAYMTDPVNFPDAAKPGEKVTVRNDSFMLYSVPEDRSYHCGVDQPIYLGSNVTLDVISVQLQAFINSTTEKPAQFGAAVECSAGDISNIVPIAVGAALAALVIIVLIAYLIGRSKSRQKGYQSV</sequence>
<feature type="domain" description="Lysosome-associated membrane glycoprotein 2-like transmembrane" evidence="25">
    <location>
        <begin position="268"/>
        <end position="300"/>
    </location>
</feature>
<evidence type="ECO:0000256" key="1">
    <source>
        <dbReference type="ARBA" id="ARBA00004151"/>
    </source>
</evidence>
<evidence type="ECO:0000256" key="10">
    <source>
        <dbReference type="ARBA" id="ARBA00023018"/>
    </source>
</evidence>
<name>A0A1E1XI30_9ACAR</name>
<evidence type="ECO:0000256" key="8">
    <source>
        <dbReference type="ARBA" id="ARBA00022753"/>
    </source>
</evidence>
<evidence type="ECO:0000256" key="6">
    <source>
        <dbReference type="ARBA" id="ARBA00022692"/>
    </source>
</evidence>
<evidence type="ECO:0000256" key="4">
    <source>
        <dbReference type="ARBA" id="ARBA00004279"/>
    </source>
</evidence>
<dbReference type="PRINTS" id="PR00336">
    <property type="entry name" value="LYSASSOCTDMP"/>
</dbReference>
<evidence type="ECO:0000256" key="13">
    <source>
        <dbReference type="ARBA" id="ARBA00023273"/>
    </source>
</evidence>
<comment type="subcellular location">
    <subcellularLocation>
        <location evidence="4">Cell projection</location>
        <location evidence="4">Dendrite</location>
    </subcellularLocation>
    <subcellularLocation>
        <location evidence="17">Cell projection</location>
        <location evidence="17">Growth cone membrane</location>
        <topology evidence="17">Single-pass type I membrane protein</topology>
    </subcellularLocation>
    <subcellularLocation>
        <location evidence="15">Cytoplasmic vesicle</location>
        <location evidence="15">Secretory vesicle</location>
        <location evidence="15">Synaptic vesicle membrane</location>
        <topology evidence="15">Single-pass type I membrane protein</topology>
    </subcellularLocation>
    <subcellularLocation>
        <location evidence="2">Early endosome membrane</location>
        <topology evidence="2">Single-pass type I membrane protein</topology>
    </subcellularLocation>
    <subcellularLocation>
        <location evidence="1">Endoplasmic reticulum-Golgi intermediate compartment membrane</location>
        <topology evidence="1">Single-pass type I membrane protein</topology>
    </subcellularLocation>
    <subcellularLocation>
        <location evidence="20">Membrane</location>
        <topology evidence="20">Single-pass type I membrane protein</topology>
    </subcellularLocation>
    <subcellularLocation>
        <location evidence="3">Recycling endosome</location>
    </subcellularLocation>
</comment>
<evidence type="ECO:0000256" key="23">
    <source>
        <dbReference type="SAM" id="SignalP"/>
    </source>
</evidence>
<feature type="region of interest" description="Disordered" evidence="21">
    <location>
        <begin position="19"/>
        <end position="94"/>
    </location>
</feature>
<dbReference type="EMBL" id="GFAC01000181">
    <property type="protein sequence ID" value="JAT99007.1"/>
    <property type="molecule type" value="mRNA"/>
</dbReference>
<comment type="similarity">
    <text evidence="5 20">Belongs to the LAMP family.</text>
</comment>
<dbReference type="AlphaFoldDB" id="A0A1E1XI30"/>
<evidence type="ECO:0000256" key="12">
    <source>
        <dbReference type="ARBA" id="ARBA00023180"/>
    </source>
</evidence>
<evidence type="ECO:0000256" key="16">
    <source>
        <dbReference type="ARBA" id="ARBA00053950"/>
    </source>
</evidence>
<evidence type="ECO:0000256" key="19">
    <source>
        <dbReference type="ARBA" id="ARBA00076257"/>
    </source>
</evidence>
<protein>
    <recommendedName>
        <fullName evidence="18">Lysosome-associated membrane glycoprotein 5</fullName>
    </recommendedName>
    <alternativeName>
        <fullName evidence="19">Lysosome-associated membrane protein 5</fullName>
    </alternativeName>
</protein>
<dbReference type="PROSITE" id="PS51407">
    <property type="entry name" value="LAMP_3"/>
    <property type="match status" value="1"/>
</dbReference>
<feature type="domain" description="Lysosome-associated membrane glycoprotein 2-like luminal" evidence="24">
    <location>
        <begin position="88"/>
        <end position="242"/>
    </location>
</feature>
<feature type="chain" id="PRO_5009116111" description="Lysosome-associated membrane glycoprotein 5" evidence="23">
    <location>
        <begin position="19"/>
        <end position="302"/>
    </location>
</feature>
<keyword evidence="6 20" id="KW-0812">Transmembrane</keyword>
<accession>A0A1E1XI30</accession>
<dbReference type="InterPro" id="IPR048524">
    <property type="entry name" value="Lamp2-like_TM"/>
</dbReference>
<evidence type="ECO:0000313" key="26">
    <source>
        <dbReference type="EMBL" id="JAT99007.1"/>
    </source>
</evidence>
<dbReference type="GO" id="GO:0005886">
    <property type="term" value="C:plasma membrane"/>
    <property type="evidence" value="ECO:0007669"/>
    <property type="project" value="UniProtKB-SubCell"/>
</dbReference>
<evidence type="ECO:0000256" key="9">
    <source>
        <dbReference type="ARBA" id="ARBA00022989"/>
    </source>
</evidence>
<feature type="compositionally biased region" description="Polar residues" evidence="21">
    <location>
        <begin position="19"/>
        <end position="42"/>
    </location>
</feature>
<feature type="transmembrane region" description="Helical" evidence="22">
    <location>
        <begin position="267"/>
        <end position="289"/>
    </location>
</feature>
<evidence type="ECO:0000256" key="15">
    <source>
        <dbReference type="ARBA" id="ARBA00029428"/>
    </source>
</evidence>
<dbReference type="InterPro" id="IPR002000">
    <property type="entry name" value="Lysosome-assoc_membr_glycop"/>
</dbReference>